<dbReference type="Proteomes" id="UP000712281">
    <property type="component" value="Unassembled WGS sequence"/>
</dbReference>
<proteinExistence type="predicted"/>
<accession>A0A8S9M8U4</accession>
<comment type="caution">
    <text evidence="3">The sequence shown here is derived from an EMBL/GenBank/DDBJ whole genome shotgun (WGS) entry which is preliminary data.</text>
</comment>
<organism evidence="3">
    <name type="scientific">Brassica cretica</name>
    <name type="common">Mustard</name>
    <dbReference type="NCBI Taxonomy" id="69181"/>
    <lineage>
        <taxon>Eukaryota</taxon>
        <taxon>Viridiplantae</taxon>
        <taxon>Streptophyta</taxon>
        <taxon>Embryophyta</taxon>
        <taxon>Tracheophyta</taxon>
        <taxon>Spermatophyta</taxon>
        <taxon>Magnoliopsida</taxon>
        <taxon>eudicotyledons</taxon>
        <taxon>Gunneridae</taxon>
        <taxon>Pentapetalae</taxon>
        <taxon>rosids</taxon>
        <taxon>malvids</taxon>
        <taxon>Brassicales</taxon>
        <taxon>Brassicaceae</taxon>
        <taxon>Brassiceae</taxon>
        <taxon>Brassica</taxon>
    </lineage>
</organism>
<dbReference type="AlphaFoldDB" id="A0A8S9M8U4"/>
<reference evidence="3" key="1">
    <citation type="submission" date="2019-12" db="EMBL/GenBank/DDBJ databases">
        <title>Genome sequencing and annotation of Brassica cretica.</title>
        <authorList>
            <person name="Studholme D.J."/>
            <person name="Sarris P.F."/>
        </authorList>
    </citation>
    <scope>NUCLEOTIDE SEQUENCE</scope>
    <source>
        <strain evidence="2">PFS-001/15</strain>
        <strain evidence="3">PFS-102/07</strain>
        <tissue evidence="3">Leaf</tissue>
    </source>
</reference>
<dbReference type="PANTHER" id="PTHR47937">
    <property type="entry name" value="PLASTID TRANSCRIPTIONALLY ACTIVE CHROMOSOME 2-LIKE PROTEIN"/>
    <property type="match status" value="1"/>
</dbReference>
<protein>
    <recommendedName>
        <fullName evidence="4">Pentacotripeptide-repeat region of PRORP domain-containing protein</fullName>
    </recommendedName>
</protein>
<dbReference type="SUPFAM" id="SSF48452">
    <property type="entry name" value="TPR-like"/>
    <property type="match status" value="1"/>
</dbReference>
<sequence length="214" mass="24806">MDVFRHLKQRVVSSADDEIADLVHLIIDEDYNGIAMVTATFIEYWFKQRNNDEAIKWYTSLLGKRFVMNPVTGNILLRILLDYDKKTEAWALFDQMLDNQFNAETCNIMVNECFANSRFKEAVNTFQRVGNTVNDLQLCYRNIISRFCEQGMLSEAGAFFEDMCSKQFIIPDIPIYRILLDAYANASRFDDPERMANLTVDANLKCIAKFCPLD</sequence>
<dbReference type="PANTHER" id="PTHR47937:SF2">
    <property type="entry name" value="PENTATRICOPEPTIDE (PPR) REPEAT-CONTAINING PROTEIN, PF01535'-RELATED"/>
    <property type="match status" value="1"/>
</dbReference>
<keyword evidence="1" id="KW-0677">Repeat</keyword>
<evidence type="ECO:0000256" key="1">
    <source>
        <dbReference type="ARBA" id="ARBA00022737"/>
    </source>
</evidence>
<evidence type="ECO:0008006" key="4">
    <source>
        <dbReference type="Google" id="ProtNLM"/>
    </source>
</evidence>
<dbReference type="EMBL" id="QGKW02001660">
    <property type="protein sequence ID" value="KAF2580595.1"/>
    <property type="molecule type" value="Genomic_DNA"/>
</dbReference>
<dbReference type="Gene3D" id="1.25.40.10">
    <property type="entry name" value="Tetratricopeptide repeat domain"/>
    <property type="match status" value="1"/>
</dbReference>
<dbReference type="InterPro" id="IPR002885">
    <property type="entry name" value="PPR_rpt"/>
</dbReference>
<gene>
    <name evidence="2" type="ORF">F2Q68_00001889</name>
    <name evidence="3" type="ORF">F2Q70_00008861</name>
</gene>
<dbReference type="Pfam" id="PF01535">
    <property type="entry name" value="PPR"/>
    <property type="match status" value="1"/>
</dbReference>
<dbReference type="InterPro" id="IPR011990">
    <property type="entry name" value="TPR-like_helical_dom_sf"/>
</dbReference>
<name>A0A8S9M8U4_BRACR</name>
<dbReference type="EMBL" id="QGKY02000089">
    <property type="protein sequence ID" value="KAF2614927.1"/>
    <property type="molecule type" value="Genomic_DNA"/>
</dbReference>
<evidence type="ECO:0000313" key="3">
    <source>
        <dbReference type="EMBL" id="KAF2614927.1"/>
    </source>
</evidence>
<dbReference type="InterPro" id="IPR052308">
    <property type="entry name" value="PPR_domain-containing"/>
</dbReference>
<evidence type="ECO:0000313" key="2">
    <source>
        <dbReference type="EMBL" id="KAF2580595.1"/>
    </source>
</evidence>
<dbReference type="NCBIfam" id="TIGR00756">
    <property type="entry name" value="PPR"/>
    <property type="match status" value="1"/>
</dbReference>